<dbReference type="InterPro" id="IPR022643">
    <property type="entry name" value="De-COase2_C"/>
</dbReference>
<evidence type="ECO:0000256" key="3">
    <source>
        <dbReference type="ARBA" id="ARBA00013633"/>
    </source>
</evidence>
<dbReference type="FunFam" id="3.20.20.10:FF:000012">
    <property type="entry name" value="Carboxynorspermidine/carboxyspermidine decarboxylase"/>
    <property type="match status" value="1"/>
</dbReference>
<dbReference type="SUPFAM" id="SSF50621">
    <property type="entry name" value="Alanine racemase C-terminal domain-like"/>
    <property type="match status" value="1"/>
</dbReference>
<name>A0A4D7K8L4_9BACT</name>
<evidence type="ECO:0000256" key="8">
    <source>
        <dbReference type="ARBA" id="ARBA00025802"/>
    </source>
</evidence>
<keyword evidence="4" id="KW-0210">Decarboxylase</keyword>
<keyword evidence="7" id="KW-0456">Lyase</keyword>
<dbReference type="InterPro" id="IPR005730">
    <property type="entry name" value="Nsp_de-COase"/>
</dbReference>
<dbReference type="NCBIfam" id="TIGR01047">
    <property type="entry name" value="nspC"/>
    <property type="match status" value="1"/>
</dbReference>
<dbReference type="CDD" id="cd06829">
    <property type="entry name" value="PLPDE_III_CANSDC"/>
    <property type="match status" value="1"/>
</dbReference>
<evidence type="ECO:0000256" key="6">
    <source>
        <dbReference type="ARBA" id="ARBA00023066"/>
    </source>
</evidence>
<protein>
    <recommendedName>
        <fullName evidence="3">Carboxynorspermidine/carboxyspermidine decarboxylase</fullName>
        <ecNumber evidence="2">4.1.1.96</ecNumber>
    </recommendedName>
</protein>
<keyword evidence="5" id="KW-0663">Pyridoxal phosphate</keyword>
<dbReference type="Pfam" id="PF00278">
    <property type="entry name" value="Orn_DAP_Arg_deC"/>
    <property type="match status" value="1"/>
</dbReference>
<evidence type="ECO:0000256" key="1">
    <source>
        <dbReference type="ARBA" id="ARBA00001933"/>
    </source>
</evidence>
<reference evidence="13 14" key="1">
    <citation type="submission" date="2018-04" db="EMBL/GenBank/DDBJ databases">
        <title>Complete genome uncultured novel isolate.</title>
        <authorList>
            <person name="Merlino G."/>
        </authorList>
    </citation>
    <scope>NUCLEOTIDE SEQUENCE [LARGE SCALE GENOMIC DNA]</scope>
    <source>
        <strain evidence="14">R1DC9</strain>
    </source>
</reference>
<dbReference type="EMBL" id="CP028923">
    <property type="protein sequence ID" value="QCK17064.1"/>
    <property type="molecule type" value="Genomic_DNA"/>
</dbReference>
<evidence type="ECO:0000313" key="13">
    <source>
        <dbReference type="EMBL" id="QCK17064.1"/>
    </source>
</evidence>
<dbReference type="EC" id="4.1.1.96" evidence="2"/>
<dbReference type="GO" id="GO:0045312">
    <property type="term" value="P:nor-spermidine biosynthetic process"/>
    <property type="evidence" value="ECO:0007669"/>
    <property type="project" value="InterPro"/>
</dbReference>
<feature type="domain" description="Orn/DAP/Arg decarboxylase 2 C-terminal" evidence="12">
    <location>
        <begin position="210"/>
        <end position="336"/>
    </location>
</feature>
<proteinExistence type="inferred from homology"/>
<dbReference type="GO" id="GO:0008836">
    <property type="term" value="F:diaminopimelate decarboxylase activity"/>
    <property type="evidence" value="ECO:0007669"/>
    <property type="project" value="TreeGrafter"/>
</dbReference>
<comment type="cofactor">
    <cofactor evidence="1">
        <name>pyridoxal 5'-phosphate</name>
        <dbReference type="ChEBI" id="CHEBI:597326"/>
    </cofactor>
</comment>
<evidence type="ECO:0000256" key="11">
    <source>
        <dbReference type="PIRSR" id="PIRSR038941-1"/>
    </source>
</evidence>
<dbReference type="GO" id="GO:0008295">
    <property type="term" value="P:spermidine biosynthetic process"/>
    <property type="evidence" value="ECO:0007669"/>
    <property type="project" value="UniProtKB-KW"/>
</dbReference>
<dbReference type="KEGG" id="fpf:DCC35_11215"/>
<evidence type="ECO:0000256" key="7">
    <source>
        <dbReference type="ARBA" id="ARBA00023239"/>
    </source>
</evidence>
<dbReference type="SUPFAM" id="SSF51419">
    <property type="entry name" value="PLP-binding barrel"/>
    <property type="match status" value="1"/>
</dbReference>
<feature type="binding site" evidence="11">
    <location>
        <position position="280"/>
    </location>
    <ligand>
        <name>substrate</name>
    </ligand>
</feature>
<dbReference type="InterPro" id="IPR029066">
    <property type="entry name" value="PLP-binding_barrel"/>
</dbReference>
<accession>A0A4D7K8L4</accession>
<comment type="similarity">
    <text evidence="8">Belongs to the Orn/Lys/Arg decarboxylase class-II family. NspC subfamily.</text>
</comment>
<keyword evidence="14" id="KW-1185">Reference proteome</keyword>
<dbReference type="PANTHER" id="PTHR43727">
    <property type="entry name" value="DIAMINOPIMELATE DECARBOXYLASE"/>
    <property type="match status" value="1"/>
</dbReference>
<dbReference type="InterPro" id="IPR009006">
    <property type="entry name" value="Ala_racemase/Decarboxylase_C"/>
</dbReference>
<dbReference type="Gene3D" id="2.40.37.10">
    <property type="entry name" value="Lyase, Ornithine Decarboxylase, Chain A, domain 1"/>
    <property type="match status" value="1"/>
</dbReference>
<gene>
    <name evidence="13" type="primary">nspC</name>
    <name evidence="13" type="ORF">DCC35_11215</name>
</gene>
<dbReference type="RefSeq" id="WP_137090862.1">
    <property type="nucleotide sequence ID" value="NZ_CP028923.1"/>
</dbReference>
<keyword evidence="6" id="KW-0745">Spermidine biosynthesis</keyword>
<dbReference type="PANTHER" id="PTHR43727:SF1">
    <property type="entry name" value="CARBOXYNORSPERMIDINE_CARBOXYSPERMIDINE DECARBOXYLASE"/>
    <property type="match status" value="1"/>
</dbReference>
<comment type="catalytic activity">
    <reaction evidence="9">
        <text>carboxyspermidine + H(+) = spermidine + CO2</text>
        <dbReference type="Rhea" id="RHEA:34095"/>
        <dbReference type="ChEBI" id="CHEBI:15378"/>
        <dbReference type="ChEBI" id="CHEBI:16526"/>
        <dbReference type="ChEBI" id="CHEBI:57834"/>
        <dbReference type="ChEBI" id="CHEBI:65072"/>
        <dbReference type="EC" id="4.1.1.96"/>
    </reaction>
</comment>
<sequence>MSINYNNIPSPCFVLEESRLRSNLELMSRVQNESGANIILAFKGFAMWSAFPLVRQYLRGATASSLSEVKLCFEEMKTKAHTYSPAYLPEEFDEILSYSSHITFNSLFQAETFKDKVLDSPDKVSIGLRVNPGWSDVETMLYNPSAPGSRLGVSDEELTYGLPDYIEGLHFHVLCESSAESLVKVLESFEKLYGRFLPDLKWVNFGGGHLMTRKGYDVALLIETIQKFKAKYPHLEVILEPGSAVAWDTGVLVSRVLDIVERKGVKTAILDVSFTAHMPDTLEMPYRPRIIGAGDPVKGKPTYKLGGISCLAGDYMSEYSFEKELQIGDRIIFEDMIHYTMVKTTTFNGITHPSIGIWHENDELEIVREFGYEDFKHRLS</sequence>
<evidence type="ECO:0000256" key="5">
    <source>
        <dbReference type="ARBA" id="ARBA00022898"/>
    </source>
</evidence>
<evidence type="ECO:0000259" key="12">
    <source>
        <dbReference type="Pfam" id="PF00278"/>
    </source>
</evidence>
<comment type="catalytic activity">
    <reaction evidence="10">
        <text>carboxynorspermidine + H(+) = norspermidine + CO2</text>
        <dbReference type="Rhea" id="RHEA:34099"/>
        <dbReference type="ChEBI" id="CHEBI:15378"/>
        <dbReference type="ChEBI" id="CHEBI:16526"/>
        <dbReference type="ChEBI" id="CHEBI:57920"/>
        <dbReference type="ChEBI" id="CHEBI:65070"/>
        <dbReference type="EC" id="4.1.1.96"/>
    </reaction>
</comment>
<evidence type="ECO:0000256" key="10">
    <source>
        <dbReference type="ARBA" id="ARBA00047389"/>
    </source>
</evidence>
<evidence type="ECO:0000256" key="9">
    <source>
        <dbReference type="ARBA" id="ARBA00047351"/>
    </source>
</evidence>
<dbReference type="Proteomes" id="UP000298616">
    <property type="component" value="Chromosome"/>
</dbReference>
<dbReference type="PIRSF" id="PIRSF038941">
    <property type="entry name" value="NspC"/>
    <property type="match status" value="1"/>
</dbReference>
<evidence type="ECO:0000256" key="2">
    <source>
        <dbReference type="ARBA" id="ARBA00012259"/>
    </source>
</evidence>
<dbReference type="AlphaFoldDB" id="A0A4D7K8L4"/>
<organism evidence="13 14">
    <name type="scientific">Mangrovivirga cuniculi</name>
    <dbReference type="NCBI Taxonomy" id="2715131"/>
    <lineage>
        <taxon>Bacteria</taxon>
        <taxon>Pseudomonadati</taxon>
        <taxon>Bacteroidota</taxon>
        <taxon>Cytophagia</taxon>
        <taxon>Cytophagales</taxon>
        <taxon>Mangrovivirgaceae</taxon>
        <taxon>Mangrovivirga</taxon>
    </lineage>
</organism>
<evidence type="ECO:0000256" key="4">
    <source>
        <dbReference type="ARBA" id="ARBA00022793"/>
    </source>
</evidence>
<evidence type="ECO:0000313" key="14">
    <source>
        <dbReference type="Proteomes" id="UP000298616"/>
    </source>
</evidence>
<dbReference type="Gene3D" id="3.20.20.10">
    <property type="entry name" value="Alanine racemase"/>
    <property type="match status" value="1"/>
</dbReference>
<dbReference type="GO" id="GO:0009089">
    <property type="term" value="P:lysine biosynthetic process via diaminopimelate"/>
    <property type="evidence" value="ECO:0007669"/>
    <property type="project" value="TreeGrafter"/>
</dbReference>
<dbReference type="OrthoDB" id="9804410at2"/>